<keyword evidence="3" id="KW-1185">Reference proteome</keyword>
<dbReference type="AlphaFoldDB" id="A0A518H6S1"/>
<feature type="compositionally biased region" description="Basic and acidic residues" evidence="1">
    <location>
        <begin position="328"/>
        <end position="339"/>
    </location>
</feature>
<accession>A0A518H6S1</accession>
<feature type="compositionally biased region" description="Pro residues" evidence="1">
    <location>
        <begin position="302"/>
        <end position="312"/>
    </location>
</feature>
<name>A0A518H6S1_9BACT</name>
<feature type="region of interest" description="Disordered" evidence="1">
    <location>
        <begin position="1"/>
        <end position="32"/>
    </location>
</feature>
<dbReference type="KEGG" id="tpla:ElP_44390"/>
<feature type="compositionally biased region" description="Basic residues" evidence="1">
    <location>
        <begin position="346"/>
        <end position="363"/>
    </location>
</feature>
<gene>
    <name evidence="2" type="ORF">ElP_44390</name>
</gene>
<dbReference type="RefSeq" id="WP_145272890.1">
    <property type="nucleotide sequence ID" value="NZ_CP036426.1"/>
</dbReference>
<protein>
    <submittedName>
        <fullName evidence="2">Uncharacterized protein</fullName>
    </submittedName>
</protein>
<sequence>MASTRQIEANRRNAAKSTGPRTAEGKARVSRNALSHGLAGHGVVLTDEQLAAVEERKRDWFPDYRPDSPAERWRFERICIESVRLDTCLHRAVAARDELARRASEAWDEDRALDAERLASRLPGRPELVQPELLQSRHGVLWLLDRWECLRDAVARRPAPTDRDWSLLLDLLGVPADDRDDAPRRLIGEAPEADGFDAIAAEAVADLRRRLDAYLDDRDDRARVDAEAGLAPDAPAVVLLDRYEDRILRRLRQAEADLRRLQGRPASPDRPRLVPGPSGVHAPPSPPASPARPSSAHSNPADRPPPSPPTDRPPSRPDHASTPSRSSPDARPDRPRDPASPDPSPRNRRERRALRAMARHLGRGVRDDGPS</sequence>
<evidence type="ECO:0000313" key="3">
    <source>
        <dbReference type="Proteomes" id="UP000317835"/>
    </source>
</evidence>
<evidence type="ECO:0000313" key="2">
    <source>
        <dbReference type="EMBL" id="QDV36513.1"/>
    </source>
</evidence>
<organism evidence="2 3">
    <name type="scientific">Tautonia plasticadhaerens</name>
    <dbReference type="NCBI Taxonomy" id="2527974"/>
    <lineage>
        <taxon>Bacteria</taxon>
        <taxon>Pseudomonadati</taxon>
        <taxon>Planctomycetota</taxon>
        <taxon>Planctomycetia</taxon>
        <taxon>Isosphaerales</taxon>
        <taxon>Isosphaeraceae</taxon>
        <taxon>Tautonia</taxon>
    </lineage>
</organism>
<reference evidence="2 3" key="1">
    <citation type="submission" date="2019-02" db="EMBL/GenBank/DDBJ databases">
        <title>Deep-cultivation of Planctomycetes and their phenomic and genomic characterization uncovers novel biology.</title>
        <authorList>
            <person name="Wiegand S."/>
            <person name="Jogler M."/>
            <person name="Boedeker C."/>
            <person name="Pinto D."/>
            <person name="Vollmers J."/>
            <person name="Rivas-Marin E."/>
            <person name="Kohn T."/>
            <person name="Peeters S.H."/>
            <person name="Heuer A."/>
            <person name="Rast P."/>
            <person name="Oberbeckmann S."/>
            <person name="Bunk B."/>
            <person name="Jeske O."/>
            <person name="Meyerdierks A."/>
            <person name="Storesund J.E."/>
            <person name="Kallscheuer N."/>
            <person name="Luecker S."/>
            <person name="Lage O.M."/>
            <person name="Pohl T."/>
            <person name="Merkel B.J."/>
            <person name="Hornburger P."/>
            <person name="Mueller R.-W."/>
            <person name="Bruemmer F."/>
            <person name="Labrenz M."/>
            <person name="Spormann A.M."/>
            <person name="Op den Camp H."/>
            <person name="Overmann J."/>
            <person name="Amann R."/>
            <person name="Jetten M.S.M."/>
            <person name="Mascher T."/>
            <person name="Medema M.H."/>
            <person name="Devos D.P."/>
            <person name="Kaster A.-K."/>
            <person name="Ovreas L."/>
            <person name="Rohde M."/>
            <person name="Galperin M.Y."/>
            <person name="Jogler C."/>
        </authorList>
    </citation>
    <scope>NUCLEOTIDE SEQUENCE [LARGE SCALE GENOMIC DNA]</scope>
    <source>
        <strain evidence="2 3">ElP</strain>
    </source>
</reference>
<feature type="region of interest" description="Disordered" evidence="1">
    <location>
        <begin position="259"/>
        <end position="371"/>
    </location>
</feature>
<dbReference type="OrthoDB" id="21490at2"/>
<feature type="compositionally biased region" description="Low complexity" evidence="1">
    <location>
        <begin position="291"/>
        <end position="301"/>
    </location>
</feature>
<proteinExistence type="predicted"/>
<dbReference type="Proteomes" id="UP000317835">
    <property type="component" value="Chromosome"/>
</dbReference>
<dbReference type="EMBL" id="CP036426">
    <property type="protein sequence ID" value="QDV36513.1"/>
    <property type="molecule type" value="Genomic_DNA"/>
</dbReference>
<evidence type="ECO:0000256" key="1">
    <source>
        <dbReference type="SAM" id="MobiDB-lite"/>
    </source>
</evidence>